<dbReference type="Pfam" id="PF18907">
    <property type="entry name" value="DUF5662"/>
    <property type="match status" value="1"/>
</dbReference>
<dbReference type="OrthoDB" id="9784470at2"/>
<proteinExistence type="predicted"/>
<protein>
    <recommendedName>
        <fullName evidence="3">Catalase</fullName>
    </recommendedName>
</protein>
<gene>
    <name evidence="1" type="ORF">ALO_10394</name>
</gene>
<name>F7NJ26_9FIRM</name>
<dbReference type="Proteomes" id="UP000003240">
    <property type="component" value="Unassembled WGS sequence"/>
</dbReference>
<reference evidence="1 2" key="1">
    <citation type="journal article" date="2011" name="EMBO J.">
        <title>Structural diversity of bacterial flagellar motors.</title>
        <authorList>
            <person name="Chen S."/>
            <person name="Beeby M."/>
            <person name="Murphy G.E."/>
            <person name="Leadbetter J.R."/>
            <person name="Hendrixson D.R."/>
            <person name="Briegel A."/>
            <person name="Li Z."/>
            <person name="Shi J."/>
            <person name="Tocheva E.I."/>
            <person name="Muller A."/>
            <person name="Dobro M.J."/>
            <person name="Jensen G.J."/>
        </authorList>
    </citation>
    <scope>NUCLEOTIDE SEQUENCE [LARGE SCALE GENOMIC DNA]</scope>
    <source>
        <strain evidence="1 2">DSM 6540</strain>
    </source>
</reference>
<keyword evidence="2" id="KW-1185">Reference proteome</keyword>
<evidence type="ECO:0008006" key="3">
    <source>
        <dbReference type="Google" id="ProtNLM"/>
    </source>
</evidence>
<evidence type="ECO:0000313" key="1">
    <source>
        <dbReference type="EMBL" id="EGO64023.1"/>
    </source>
</evidence>
<accession>F7NJ26</accession>
<dbReference type="RefSeq" id="WP_004573357.1">
    <property type="nucleotide sequence ID" value="NZ_AFGF01000081.1"/>
</dbReference>
<comment type="caution">
    <text evidence="1">The sequence shown here is derived from an EMBL/GenBank/DDBJ whole genome shotgun (WGS) entry which is preliminary data.</text>
</comment>
<dbReference type="eggNOG" id="ENOG503034W">
    <property type="taxonomic scope" value="Bacteria"/>
</dbReference>
<dbReference type="AlphaFoldDB" id="F7NJ26"/>
<sequence length="180" mass="21414">MQYNKEYRNYILQNINYLRYVIHHKWLVFVEACKLGIPWRGILHDLSKFTPAEWGPRAAALGKSLPSYLDEAGWYQPENVDNALAAGWLHHYHHNRHHWQWWVVHLDARTVKVLPMTDPYRREMLADWRAVARMPGRQAMLPWYRENKGKMRLHPETRAWLEKELGLCDSESVDSKEGEG</sequence>
<dbReference type="InterPro" id="IPR043721">
    <property type="entry name" value="DUF5662"/>
</dbReference>
<dbReference type="STRING" id="1009370.ALO_10394"/>
<evidence type="ECO:0000313" key="2">
    <source>
        <dbReference type="Proteomes" id="UP000003240"/>
    </source>
</evidence>
<dbReference type="EMBL" id="AFGF01000081">
    <property type="protein sequence ID" value="EGO64023.1"/>
    <property type="molecule type" value="Genomic_DNA"/>
</dbReference>
<organism evidence="1 2">
    <name type="scientific">Acetonema longum DSM 6540</name>
    <dbReference type="NCBI Taxonomy" id="1009370"/>
    <lineage>
        <taxon>Bacteria</taxon>
        <taxon>Bacillati</taxon>
        <taxon>Bacillota</taxon>
        <taxon>Negativicutes</taxon>
        <taxon>Acetonemataceae</taxon>
        <taxon>Acetonema</taxon>
    </lineage>
</organism>